<dbReference type="PROSITE" id="PS51318">
    <property type="entry name" value="TAT"/>
    <property type="match status" value="1"/>
</dbReference>
<dbReference type="Pfam" id="PF04015">
    <property type="entry name" value="DUF362"/>
    <property type="match status" value="1"/>
</dbReference>
<dbReference type="AlphaFoldDB" id="A0A2U3L5M4"/>
<name>A0A2U3L5M4_9BACT</name>
<reference evidence="3" key="1">
    <citation type="submission" date="2018-02" db="EMBL/GenBank/DDBJ databases">
        <authorList>
            <person name="Hausmann B."/>
        </authorList>
    </citation>
    <scope>NUCLEOTIDE SEQUENCE [LARGE SCALE GENOMIC DNA]</scope>
    <source>
        <strain evidence="3">Peat soil MAG SbA1</strain>
    </source>
</reference>
<sequence length="348" mass="38240">MNRGDTSRRDFLKKCATGAAVLGAAGKAWPEQAMRAEGMPLLAAAEQTAAPGKSKVVIARDAMLRGTTTTVDSSRVLSLLDRAMQSFFNVDHPAEPWKKLVRPGDTVGLKINTLGGRGLSTNVQLVEAICERLQEIGIKAHDIIIWDRDTDEMDRVGFHTSTADNRVQCFGTDRIGYEDELSTFGKVGSRLSKILTQRTNVMINLPILKDHESAGVTIAMKNMYGVIHNPNKCHPNGCDPYVADVNMLPAVRSKMRITICDATTACYEGGPGFKPQYSWQENALMVSQDPVALDYTSWQIIEKKRAEKKLETLEAAGRPPRYIATAADAKHQLGTNDPRRIDLIEVSA</sequence>
<dbReference type="InterPro" id="IPR007160">
    <property type="entry name" value="DUF362"/>
</dbReference>
<dbReference type="EMBL" id="OMOD01000169">
    <property type="protein sequence ID" value="SPF47216.1"/>
    <property type="molecule type" value="Genomic_DNA"/>
</dbReference>
<dbReference type="InterPro" id="IPR019546">
    <property type="entry name" value="TAT_signal_bac_arc"/>
</dbReference>
<gene>
    <name evidence="2" type="ORF">SBA1_720007</name>
</gene>
<feature type="domain" description="DUF362" evidence="1">
    <location>
        <begin position="107"/>
        <end position="297"/>
    </location>
</feature>
<proteinExistence type="predicted"/>
<dbReference type="InterPro" id="IPR006311">
    <property type="entry name" value="TAT_signal"/>
</dbReference>
<dbReference type="NCBIfam" id="TIGR01409">
    <property type="entry name" value="TAT_signal_seq"/>
    <property type="match status" value="1"/>
</dbReference>
<organism evidence="2 3">
    <name type="scientific">Candidatus Sulfotelmatobacter kueseliae</name>
    <dbReference type="NCBI Taxonomy" id="2042962"/>
    <lineage>
        <taxon>Bacteria</taxon>
        <taxon>Pseudomonadati</taxon>
        <taxon>Acidobacteriota</taxon>
        <taxon>Terriglobia</taxon>
        <taxon>Terriglobales</taxon>
        <taxon>Candidatus Korobacteraceae</taxon>
        <taxon>Candidatus Sulfotelmatobacter</taxon>
    </lineage>
</organism>
<dbReference type="Proteomes" id="UP000238701">
    <property type="component" value="Unassembled WGS sequence"/>
</dbReference>
<protein>
    <recommendedName>
        <fullName evidence="1">DUF362 domain-containing protein</fullName>
    </recommendedName>
</protein>
<accession>A0A2U3L5M4</accession>
<dbReference type="OrthoDB" id="127514at2"/>
<evidence type="ECO:0000313" key="2">
    <source>
        <dbReference type="EMBL" id="SPF47216.1"/>
    </source>
</evidence>
<evidence type="ECO:0000259" key="1">
    <source>
        <dbReference type="Pfam" id="PF04015"/>
    </source>
</evidence>
<evidence type="ECO:0000313" key="3">
    <source>
        <dbReference type="Proteomes" id="UP000238701"/>
    </source>
</evidence>